<protein>
    <submittedName>
        <fullName evidence="2">Uncharacterized protein</fullName>
    </submittedName>
</protein>
<gene>
    <name evidence="2" type="ORF">GBAR_LOCUS28514</name>
</gene>
<reference evidence="2" key="1">
    <citation type="submission" date="2023-03" db="EMBL/GenBank/DDBJ databases">
        <authorList>
            <person name="Steffen K."/>
            <person name="Cardenas P."/>
        </authorList>
    </citation>
    <scope>NUCLEOTIDE SEQUENCE</scope>
</reference>
<feature type="region of interest" description="Disordered" evidence="1">
    <location>
        <begin position="32"/>
        <end position="62"/>
    </location>
</feature>
<evidence type="ECO:0000313" key="2">
    <source>
        <dbReference type="EMBL" id="CAI8052084.1"/>
    </source>
</evidence>
<dbReference type="AlphaFoldDB" id="A0AA35TQV1"/>
<organism evidence="2 3">
    <name type="scientific">Geodia barretti</name>
    <name type="common">Barrett's horny sponge</name>
    <dbReference type="NCBI Taxonomy" id="519541"/>
    <lineage>
        <taxon>Eukaryota</taxon>
        <taxon>Metazoa</taxon>
        <taxon>Porifera</taxon>
        <taxon>Demospongiae</taxon>
        <taxon>Heteroscleromorpha</taxon>
        <taxon>Tetractinellida</taxon>
        <taxon>Astrophorina</taxon>
        <taxon>Geodiidae</taxon>
        <taxon>Geodia</taxon>
    </lineage>
</organism>
<dbReference type="EMBL" id="CASHTH010003985">
    <property type="protein sequence ID" value="CAI8052084.1"/>
    <property type="molecule type" value="Genomic_DNA"/>
</dbReference>
<proteinExistence type="predicted"/>
<comment type="caution">
    <text evidence="2">The sequence shown here is derived from an EMBL/GenBank/DDBJ whole genome shotgun (WGS) entry which is preliminary data.</text>
</comment>
<sequence length="137" mass="14871">MSATTEEAAPPNTHSRRERAFLGQLPSDFLRVEPASTAAHPSSSGDQPHLAPMSFGRPAAHQRPHEAMLGRLKVTIAQVHYSILPSPSLPISPSLYLTSSLRLSLLFLPLPLSPFPHTLHVAHSVVCKSTTNQLSRN</sequence>
<evidence type="ECO:0000256" key="1">
    <source>
        <dbReference type="SAM" id="MobiDB-lite"/>
    </source>
</evidence>
<feature type="region of interest" description="Disordered" evidence="1">
    <location>
        <begin position="1"/>
        <end position="20"/>
    </location>
</feature>
<accession>A0AA35TQV1</accession>
<name>A0AA35TQV1_GEOBA</name>
<evidence type="ECO:0000313" key="3">
    <source>
        <dbReference type="Proteomes" id="UP001174909"/>
    </source>
</evidence>
<keyword evidence="3" id="KW-1185">Reference proteome</keyword>
<dbReference type="Proteomes" id="UP001174909">
    <property type="component" value="Unassembled WGS sequence"/>
</dbReference>